<dbReference type="Gene3D" id="3.40.30.10">
    <property type="entry name" value="Glutaredoxin"/>
    <property type="match status" value="1"/>
</dbReference>
<dbReference type="EMBL" id="JACIFU010000003">
    <property type="protein sequence ID" value="MBB4175134.1"/>
    <property type="molecule type" value="Genomic_DNA"/>
</dbReference>
<organism evidence="2 3">
    <name type="scientific">Sulfitobacter noctilucicola</name>
    <dbReference type="NCBI Taxonomy" id="1342301"/>
    <lineage>
        <taxon>Bacteria</taxon>
        <taxon>Pseudomonadati</taxon>
        <taxon>Pseudomonadota</taxon>
        <taxon>Alphaproteobacteria</taxon>
        <taxon>Rhodobacterales</taxon>
        <taxon>Roseobacteraceae</taxon>
        <taxon>Sulfitobacter</taxon>
    </lineage>
</organism>
<keyword evidence="3" id="KW-1185">Reference proteome</keyword>
<dbReference type="AlphaFoldDB" id="A0A7W6Q5C5"/>
<reference evidence="2 3" key="1">
    <citation type="submission" date="2020-08" db="EMBL/GenBank/DDBJ databases">
        <title>Genomic Encyclopedia of Type Strains, Phase IV (KMG-IV): sequencing the most valuable type-strain genomes for metagenomic binning, comparative biology and taxonomic classification.</title>
        <authorList>
            <person name="Goeker M."/>
        </authorList>
    </citation>
    <scope>NUCLEOTIDE SEQUENCE [LARGE SCALE GENOMIC DNA]</scope>
    <source>
        <strain evidence="2 3">DSM 101015</strain>
    </source>
</reference>
<evidence type="ECO:0008006" key="4">
    <source>
        <dbReference type="Google" id="ProtNLM"/>
    </source>
</evidence>
<accession>A0A7W6Q5C5</accession>
<name>A0A7W6Q5C5_9RHOB</name>
<dbReference type="OrthoDB" id="7362982at2"/>
<proteinExistence type="predicted"/>
<dbReference type="RefSeq" id="WP_025055771.1">
    <property type="nucleotide sequence ID" value="NZ_JACIFU010000003.1"/>
</dbReference>
<comment type="caution">
    <text evidence="2">The sequence shown here is derived from an EMBL/GenBank/DDBJ whole genome shotgun (WGS) entry which is preliminary data.</text>
</comment>
<feature type="signal peptide" evidence="1">
    <location>
        <begin position="1"/>
        <end position="21"/>
    </location>
</feature>
<feature type="chain" id="PRO_5031196244" description="Regulatory protein SoxS" evidence="1">
    <location>
        <begin position="22"/>
        <end position="123"/>
    </location>
</feature>
<dbReference type="InterPro" id="IPR036249">
    <property type="entry name" value="Thioredoxin-like_sf"/>
</dbReference>
<evidence type="ECO:0000313" key="3">
    <source>
        <dbReference type="Proteomes" id="UP000565745"/>
    </source>
</evidence>
<dbReference type="SUPFAM" id="SSF52833">
    <property type="entry name" value="Thioredoxin-like"/>
    <property type="match status" value="1"/>
</dbReference>
<dbReference type="Proteomes" id="UP000565745">
    <property type="component" value="Unassembled WGS sequence"/>
</dbReference>
<keyword evidence="1" id="KW-0732">Signal</keyword>
<protein>
    <recommendedName>
        <fullName evidence="4">Regulatory protein SoxS</fullName>
    </recommendedName>
</protein>
<sequence>MSLRTYFFAGLLAIGSAVVAAAETQLVMVEEKGCIWCARWNEEIAPIYPKTSEGKAAPLRRIDIHAPRPDDVDFARSLHFTPTFVLVVDGQEVSRLEGYPGEDFFWGLLEKMLADAAIETTGS</sequence>
<gene>
    <name evidence="2" type="ORF">GGR93_002922</name>
</gene>
<evidence type="ECO:0000313" key="2">
    <source>
        <dbReference type="EMBL" id="MBB4175134.1"/>
    </source>
</evidence>
<evidence type="ECO:0000256" key="1">
    <source>
        <dbReference type="SAM" id="SignalP"/>
    </source>
</evidence>